<dbReference type="Proteomes" id="UP000191285">
    <property type="component" value="Unassembled WGS sequence"/>
</dbReference>
<sequence length="395" mass="44982">MKRILQKIQGKDRDGGKHKQSSKKSRKSSSYATYISTTYSHDETKMLLAQPVSTLSAEVTDQIQMIPRQYCEICCDWKPSKTLPNVNTLIGSPDWKLTGFRAEMHKWSHHIMIENTEDLLETARGGCIYCKIIIMSLDRFRPQWKTEKCYMNISLGENAPVLVQLGFGLLCTTPGYGAMGPSTGFALGGTRVFDTAHLVPNWDELPVELTIFRKDIERSQLTLGDSLLQSCVQNVGLREDWIRRFSTWRPTDPGHEVMDTCIRLYDRRENGELPLLPDRVLWIEAKGFSKFKLLDSKNIRAEFVALSNYRGSRYMKDIYPLKEKKDDVILAMLPPLFQDTIRLARMYKVQINGNGTKVLEVSGAVTEEDSVLSFLLDLNVNIPEIGNISLEMGRC</sequence>
<evidence type="ECO:0000313" key="2">
    <source>
        <dbReference type="EMBL" id="OQE29668.1"/>
    </source>
</evidence>
<evidence type="ECO:0000313" key="3">
    <source>
        <dbReference type="Proteomes" id="UP000191285"/>
    </source>
</evidence>
<accession>A0A1V6TTF3</accession>
<proteinExistence type="predicted"/>
<keyword evidence="3" id="KW-1185">Reference proteome</keyword>
<feature type="region of interest" description="Disordered" evidence="1">
    <location>
        <begin position="1"/>
        <end position="29"/>
    </location>
</feature>
<name>A0A1V6TTF3_9EURO</name>
<dbReference type="EMBL" id="MLKD01000002">
    <property type="protein sequence ID" value="OQE29668.1"/>
    <property type="molecule type" value="Genomic_DNA"/>
</dbReference>
<protein>
    <submittedName>
        <fullName evidence="2">Uncharacterized protein</fullName>
    </submittedName>
</protein>
<dbReference type="AlphaFoldDB" id="A0A1V6TTF3"/>
<feature type="compositionally biased region" description="Basic residues" evidence="1">
    <location>
        <begin position="18"/>
        <end position="27"/>
    </location>
</feature>
<dbReference type="OrthoDB" id="5362512at2759"/>
<gene>
    <name evidence="2" type="ORF">PENSTE_c002G01086</name>
</gene>
<comment type="caution">
    <text evidence="2">The sequence shown here is derived from an EMBL/GenBank/DDBJ whole genome shotgun (WGS) entry which is preliminary data.</text>
</comment>
<evidence type="ECO:0000256" key="1">
    <source>
        <dbReference type="SAM" id="MobiDB-lite"/>
    </source>
</evidence>
<organism evidence="2 3">
    <name type="scientific">Penicillium steckii</name>
    <dbReference type="NCBI Taxonomy" id="303698"/>
    <lineage>
        <taxon>Eukaryota</taxon>
        <taxon>Fungi</taxon>
        <taxon>Dikarya</taxon>
        <taxon>Ascomycota</taxon>
        <taxon>Pezizomycotina</taxon>
        <taxon>Eurotiomycetes</taxon>
        <taxon>Eurotiomycetidae</taxon>
        <taxon>Eurotiales</taxon>
        <taxon>Aspergillaceae</taxon>
        <taxon>Penicillium</taxon>
    </lineage>
</organism>
<reference evidence="3" key="1">
    <citation type="journal article" date="2017" name="Nat. Microbiol.">
        <title>Global analysis of biosynthetic gene clusters reveals vast potential of secondary metabolite production in Penicillium species.</title>
        <authorList>
            <person name="Nielsen J.C."/>
            <person name="Grijseels S."/>
            <person name="Prigent S."/>
            <person name="Ji B."/>
            <person name="Dainat J."/>
            <person name="Nielsen K.F."/>
            <person name="Frisvad J.C."/>
            <person name="Workman M."/>
            <person name="Nielsen J."/>
        </authorList>
    </citation>
    <scope>NUCLEOTIDE SEQUENCE [LARGE SCALE GENOMIC DNA]</scope>
    <source>
        <strain evidence="3">IBT 24891</strain>
    </source>
</reference>